<feature type="region of interest" description="Disordered" evidence="1">
    <location>
        <begin position="28"/>
        <end position="49"/>
    </location>
</feature>
<dbReference type="PANTHER" id="PTHR22916:SF3">
    <property type="entry name" value="UDP-GLCNAC:BETAGAL BETA-1,3-N-ACETYLGLUCOSAMINYLTRANSFERASE-LIKE PROTEIN 1"/>
    <property type="match status" value="1"/>
</dbReference>
<proteinExistence type="predicted"/>
<reference evidence="3" key="1">
    <citation type="submission" date="2019-11" db="EMBL/GenBank/DDBJ databases">
        <authorList>
            <person name="Feng L."/>
        </authorList>
    </citation>
    <scope>NUCLEOTIDE SEQUENCE</scope>
    <source>
        <strain evidence="3">EMassiliensisLFYP7</strain>
    </source>
</reference>
<dbReference type="InterPro" id="IPR001173">
    <property type="entry name" value="Glyco_trans_2-like"/>
</dbReference>
<evidence type="ECO:0000313" key="3">
    <source>
        <dbReference type="EMBL" id="VYU64254.1"/>
    </source>
</evidence>
<evidence type="ECO:0000256" key="1">
    <source>
        <dbReference type="SAM" id="MobiDB-lite"/>
    </source>
</evidence>
<feature type="domain" description="Glycosyltransferase 2-like" evidence="2">
    <location>
        <begin position="59"/>
        <end position="188"/>
    </location>
</feature>
<dbReference type="NCBIfam" id="NF007453">
    <property type="entry name" value="PRK10018.1"/>
    <property type="match status" value="1"/>
</dbReference>
<dbReference type="Gene3D" id="3.90.550.10">
    <property type="entry name" value="Spore Coat Polysaccharide Biosynthesis Protein SpsA, Chain A"/>
    <property type="match status" value="1"/>
</dbReference>
<protein>
    <submittedName>
        <fullName evidence="3">UDP-Glc:alpha-D-GlcNAc-diphosphoundecaprenol beta-1,3-glucosyltransferase WfgD</fullName>
        <ecNumber evidence="3">2.4.1.305</ecNumber>
    </submittedName>
</protein>
<sequence>MLCGAHLSDQTMTQSHIRHSGSISAEFTRDDGSATPLAHQPEADKTTSDNIAQTSPLITVYMPTWNREKLAIRAIQSILRQDYECWQLIIVDDCSPSFATLSEYIASLADPRIAYVRNDYNSGACAVRNQAINMAQGTFIAGIDDDDEWLPNRLSSFLQQRHKLQQHAFLYADDYLCDKPQFTSLQELHLYPKPAFTQNLFNKKNIVGNQVFTLTERLQNTLFDAQLSAAQDYDAFYRLAEIWGAPYKVSQATQILYVNHGEARITGSRKKFSGYYGFYKKHKNKFDAASKKYQLFTLYYIRNKPMSVRTLMALFTLRNVKRYLMLFSGFRKRKF</sequence>
<dbReference type="SUPFAM" id="SSF53448">
    <property type="entry name" value="Nucleotide-diphospho-sugar transferases"/>
    <property type="match status" value="1"/>
</dbReference>
<dbReference type="GO" id="GO:0016758">
    <property type="term" value="F:hexosyltransferase activity"/>
    <property type="evidence" value="ECO:0007669"/>
    <property type="project" value="UniProtKB-ARBA"/>
</dbReference>
<keyword evidence="3" id="KW-0808">Transferase</keyword>
<dbReference type="EMBL" id="CACRTZ010000033">
    <property type="protein sequence ID" value="VYU64254.1"/>
    <property type="molecule type" value="Genomic_DNA"/>
</dbReference>
<dbReference type="AlphaFoldDB" id="A0A6N3GIG8"/>
<keyword evidence="3" id="KW-0328">Glycosyltransferase</keyword>
<evidence type="ECO:0000259" key="2">
    <source>
        <dbReference type="Pfam" id="PF00535"/>
    </source>
</evidence>
<dbReference type="EC" id="2.4.1.305" evidence="3"/>
<organism evidence="3">
    <name type="scientific">Phytobacter massiliensis</name>
    <dbReference type="NCBI Taxonomy" id="1485952"/>
    <lineage>
        <taxon>Bacteria</taxon>
        <taxon>Pseudomonadati</taxon>
        <taxon>Pseudomonadota</taxon>
        <taxon>Gammaproteobacteria</taxon>
        <taxon>Enterobacterales</taxon>
        <taxon>Enterobacteriaceae</taxon>
        <taxon>Phytobacter</taxon>
    </lineage>
</organism>
<name>A0A6N3GIG8_9ENTR</name>
<accession>A0A6N3GIG8</accession>
<dbReference type="Pfam" id="PF00535">
    <property type="entry name" value="Glycos_transf_2"/>
    <property type="match status" value="1"/>
</dbReference>
<dbReference type="InterPro" id="IPR029044">
    <property type="entry name" value="Nucleotide-diphossugar_trans"/>
</dbReference>
<dbReference type="PANTHER" id="PTHR22916">
    <property type="entry name" value="GLYCOSYLTRANSFERASE"/>
    <property type="match status" value="1"/>
</dbReference>
<gene>
    <name evidence="3" type="primary">wfgD_1</name>
    <name evidence="3" type="ORF">EMLFYP7_03235</name>
</gene>